<sequence length="69" mass="7668">MLSASCCFLVVLRSRTFSPVLRLQSPPRRREAGPTVASRSLRKSVVRVRVSSPRSRRSPAPHGIPSPSW</sequence>
<organism evidence="2 3">
    <name type="scientific">Lentinus tigrinus ALCF2SS1-6</name>
    <dbReference type="NCBI Taxonomy" id="1328759"/>
    <lineage>
        <taxon>Eukaryota</taxon>
        <taxon>Fungi</taxon>
        <taxon>Dikarya</taxon>
        <taxon>Basidiomycota</taxon>
        <taxon>Agaricomycotina</taxon>
        <taxon>Agaricomycetes</taxon>
        <taxon>Polyporales</taxon>
        <taxon>Polyporaceae</taxon>
        <taxon>Lentinus</taxon>
    </lineage>
</organism>
<keyword evidence="3" id="KW-1185">Reference proteome</keyword>
<protein>
    <submittedName>
        <fullName evidence="2">Uncharacterized protein</fullName>
    </submittedName>
</protein>
<name>A0A5C2RXG6_9APHY</name>
<dbReference type="Proteomes" id="UP000313359">
    <property type="component" value="Unassembled WGS sequence"/>
</dbReference>
<accession>A0A5C2RXG6</accession>
<dbReference type="EMBL" id="ML122293">
    <property type="protein sequence ID" value="RPD55751.1"/>
    <property type="molecule type" value="Genomic_DNA"/>
</dbReference>
<evidence type="ECO:0000256" key="1">
    <source>
        <dbReference type="SAM" id="MobiDB-lite"/>
    </source>
</evidence>
<evidence type="ECO:0000313" key="2">
    <source>
        <dbReference type="EMBL" id="RPD55751.1"/>
    </source>
</evidence>
<feature type="region of interest" description="Disordered" evidence="1">
    <location>
        <begin position="25"/>
        <end position="69"/>
    </location>
</feature>
<proteinExistence type="predicted"/>
<evidence type="ECO:0000313" key="3">
    <source>
        <dbReference type="Proteomes" id="UP000313359"/>
    </source>
</evidence>
<gene>
    <name evidence="2" type="ORF">L227DRAFT_579490</name>
</gene>
<reference evidence="2" key="1">
    <citation type="journal article" date="2018" name="Genome Biol. Evol.">
        <title>Genomics and development of Lentinus tigrinus, a white-rot wood-decaying mushroom with dimorphic fruiting bodies.</title>
        <authorList>
            <person name="Wu B."/>
            <person name="Xu Z."/>
            <person name="Knudson A."/>
            <person name="Carlson A."/>
            <person name="Chen N."/>
            <person name="Kovaka S."/>
            <person name="LaButti K."/>
            <person name="Lipzen A."/>
            <person name="Pennachio C."/>
            <person name="Riley R."/>
            <person name="Schakwitz W."/>
            <person name="Umezawa K."/>
            <person name="Ohm R.A."/>
            <person name="Grigoriev I.V."/>
            <person name="Nagy L.G."/>
            <person name="Gibbons J."/>
            <person name="Hibbett D."/>
        </authorList>
    </citation>
    <scope>NUCLEOTIDE SEQUENCE [LARGE SCALE GENOMIC DNA]</scope>
    <source>
        <strain evidence="2">ALCF2SS1-6</strain>
    </source>
</reference>
<dbReference type="AlphaFoldDB" id="A0A5C2RXG6"/>